<evidence type="ECO:0000256" key="4">
    <source>
        <dbReference type="ARBA" id="ARBA00022729"/>
    </source>
</evidence>
<dbReference type="GO" id="GO:0006004">
    <property type="term" value="P:fucose metabolic process"/>
    <property type="evidence" value="ECO:0007669"/>
    <property type="project" value="InterPro"/>
</dbReference>
<evidence type="ECO:0000259" key="8">
    <source>
        <dbReference type="Pfam" id="PF16757"/>
    </source>
</evidence>
<comment type="function">
    <text evidence="1">Alpha-L-fucosidase is responsible for hydrolyzing the alpha-1,6-linked fucose joined to the reducing-end N-acetylglucosamine of the carbohydrate moieties of glycoproteins.</text>
</comment>
<comment type="similarity">
    <text evidence="2">Belongs to the glycosyl hydrolase 29 family.</text>
</comment>
<dbReference type="Pfam" id="PF16757">
    <property type="entry name" value="Fucosidase_C"/>
    <property type="match status" value="1"/>
</dbReference>
<dbReference type="GO" id="GO:0004560">
    <property type="term" value="F:alpha-L-fucosidase activity"/>
    <property type="evidence" value="ECO:0007669"/>
    <property type="project" value="UniProtKB-EC"/>
</dbReference>
<dbReference type="InterPro" id="IPR016286">
    <property type="entry name" value="FUC_metazoa-typ"/>
</dbReference>
<evidence type="ECO:0000256" key="3">
    <source>
        <dbReference type="ARBA" id="ARBA00012662"/>
    </source>
</evidence>
<dbReference type="AlphaFoldDB" id="A0A4S4LGM5"/>
<dbReference type="EMBL" id="SGPL01000544">
    <property type="protein sequence ID" value="THH10865.1"/>
    <property type="molecule type" value="Genomic_DNA"/>
</dbReference>
<keyword evidence="10" id="KW-1185">Reference proteome</keyword>
<evidence type="ECO:0000259" key="7">
    <source>
        <dbReference type="Pfam" id="PF01120"/>
    </source>
</evidence>
<dbReference type="OrthoDB" id="6039950at2759"/>
<organism evidence="9 10">
    <name type="scientific">Bondarzewia mesenterica</name>
    <dbReference type="NCBI Taxonomy" id="1095465"/>
    <lineage>
        <taxon>Eukaryota</taxon>
        <taxon>Fungi</taxon>
        <taxon>Dikarya</taxon>
        <taxon>Basidiomycota</taxon>
        <taxon>Agaricomycotina</taxon>
        <taxon>Agaricomycetes</taxon>
        <taxon>Russulales</taxon>
        <taxon>Bondarzewiaceae</taxon>
        <taxon>Bondarzewia</taxon>
    </lineage>
</organism>
<name>A0A4S4LGM5_9AGAM</name>
<evidence type="ECO:0000256" key="1">
    <source>
        <dbReference type="ARBA" id="ARBA00004071"/>
    </source>
</evidence>
<evidence type="ECO:0000313" key="9">
    <source>
        <dbReference type="EMBL" id="THH10865.1"/>
    </source>
</evidence>
<dbReference type="Gene3D" id="2.60.40.1180">
    <property type="entry name" value="Golgi alpha-mannosidase II"/>
    <property type="match status" value="1"/>
</dbReference>
<reference evidence="9 10" key="1">
    <citation type="submission" date="2019-02" db="EMBL/GenBank/DDBJ databases">
        <title>Genome sequencing of the rare red list fungi Bondarzewia mesenterica.</title>
        <authorList>
            <person name="Buettner E."/>
            <person name="Kellner H."/>
        </authorList>
    </citation>
    <scope>NUCLEOTIDE SEQUENCE [LARGE SCALE GENOMIC DNA]</scope>
    <source>
        <strain evidence="9 10">DSM 108281</strain>
    </source>
</reference>
<dbReference type="InterPro" id="IPR057739">
    <property type="entry name" value="Glyco_hydro_29_N"/>
</dbReference>
<dbReference type="PANTHER" id="PTHR10030:SF37">
    <property type="entry name" value="ALPHA-L-FUCOSIDASE-RELATED"/>
    <property type="match status" value="1"/>
</dbReference>
<dbReference type="InterPro" id="IPR031919">
    <property type="entry name" value="Fucosidase_C"/>
</dbReference>
<comment type="caution">
    <text evidence="9">The sequence shown here is derived from an EMBL/GenBank/DDBJ whole genome shotgun (WGS) entry which is preliminary data.</text>
</comment>
<feature type="domain" description="Alpha-L-fucosidase C-terminal" evidence="8">
    <location>
        <begin position="101"/>
        <end position="179"/>
    </location>
</feature>
<dbReference type="EC" id="3.2.1.51" evidence="3"/>
<sequence length="181" mass="19508">MFQSQKWESSEGIDPFSYGYNSDTPSDAYQKASGIIPKLIDMVSKGGNYLLDIGPKADGTVIPEMTTPLLEIGTWLNSSGEAIYGTRPWWIASGDSTPGFTDVRFTTKPDAFYIIALARPNGTLSTAAPVPITHGDKITMLGGTGRALNWTTSDDGIVSVSVHGEDLDSVQYAWAFKVTYA</sequence>
<dbReference type="InterPro" id="IPR013780">
    <property type="entry name" value="Glyco_hydro_b"/>
</dbReference>
<dbReference type="SUPFAM" id="SSF51445">
    <property type="entry name" value="(Trans)glycosidases"/>
    <property type="match status" value="1"/>
</dbReference>
<gene>
    <name evidence="9" type="ORF">EW146_g8237</name>
</gene>
<feature type="domain" description="Glycoside hydrolase family 29 N-terminal" evidence="7">
    <location>
        <begin position="3"/>
        <end position="81"/>
    </location>
</feature>
<dbReference type="Proteomes" id="UP000310158">
    <property type="component" value="Unassembled WGS sequence"/>
</dbReference>
<evidence type="ECO:0000313" key="10">
    <source>
        <dbReference type="Proteomes" id="UP000310158"/>
    </source>
</evidence>
<dbReference type="Pfam" id="PF01120">
    <property type="entry name" value="Alpha_L_fucos"/>
    <property type="match status" value="1"/>
</dbReference>
<evidence type="ECO:0000256" key="6">
    <source>
        <dbReference type="ARBA" id="ARBA00023295"/>
    </source>
</evidence>
<dbReference type="SMART" id="SM00812">
    <property type="entry name" value="Alpha_L_fucos"/>
    <property type="match status" value="1"/>
</dbReference>
<keyword evidence="4" id="KW-0732">Signal</keyword>
<accession>A0A4S4LGM5</accession>
<dbReference type="PANTHER" id="PTHR10030">
    <property type="entry name" value="ALPHA-L-FUCOSIDASE"/>
    <property type="match status" value="1"/>
</dbReference>
<evidence type="ECO:0000256" key="5">
    <source>
        <dbReference type="ARBA" id="ARBA00022801"/>
    </source>
</evidence>
<evidence type="ECO:0000256" key="2">
    <source>
        <dbReference type="ARBA" id="ARBA00007951"/>
    </source>
</evidence>
<keyword evidence="5" id="KW-0378">Hydrolase</keyword>
<dbReference type="InterPro" id="IPR017853">
    <property type="entry name" value="GH"/>
</dbReference>
<dbReference type="Gene3D" id="3.20.20.80">
    <property type="entry name" value="Glycosidases"/>
    <property type="match status" value="1"/>
</dbReference>
<protein>
    <recommendedName>
        <fullName evidence="3">alpha-L-fucosidase</fullName>
        <ecNumber evidence="3">3.2.1.51</ecNumber>
    </recommendedName>
</protein>
<dbReference type="PRINTS" id="PR00741">
    <property type="entry name" value="GLHYDRLASE29"/>
</dbReference>
<dbReference type="GO" id="GO:0016139">
    <property type="term" value="P:glycoside catabolic process"/>
    <property type="evidence" value="ECO:0007669"/>
    <property type="project" value="TreeGrafter"/>
</dbReference>
<proteinExistence type="inferred from homology"/>
<dbReference type="InterPro" id="IPR000933">
    <property type="entry name" value="Glyco_hydro_29"/>
</dbReference>
<keyword evidence="6" id="KW-0326">Glycosidase</keyword>